<sequence length="238" mass="27707">MTPGKLVLEIFGLYPNLNWFAWYVYFYIFCMLIMPFIYKSFRFHPIVNLGLLLVVPYLIELALYGVPNNDQITFVHELISCMVYFPCFLIGFWMADNKVIEKYKSSQWSKVFILNIVGITAVFAMRILIHEALGFLFDVFYAPLLICFFAGAFEALSKARFVNASFIILGKYSTGMWFFHAAFFSKYACDWFKPILLLVSWPPLMFVWLIFLSLLGAVFYQKVLDGLTAIPRLLKRSL</sequence>
<dbReference type="Proteomes" id="UP001211731">
    <property type="component" value="Unassembled WGS sequence"/>
</dbReference>
<dbReference type="EMBL" id="JAQMLR010000009">
    <property type="protein sequence ID" value="MDB8739136.1"/>
    <property type="molecule type" value="Genomic_DNA"/>
</dbReference>
<feature type="transmembrane region" description="Helical" evidence="1">
    <location>
        <begin position="195"/>
        <end position="220"/>
    </location>
</feature>
<comment type="caution">
    <text evidence="2">The sequence shown here is derived from an EMBL/GenBank/DDBJ whole genome shotgun (WGS) entry which is preliminary data.</text>
</comment>
<keyword evidence="1" id="KW-0472">Membrane</keyword>
<reference evidence="2" key="1">
    <citation type="submission" date="2023-01" db="EMBL/GenBank/DDBJ databases">
        <title>Human gut microbiome strain richness.</title>
        <authorList>
            <person name="Chen-Liaw A."/>
        </authorList>
    </citation>
    <scope>NUCLEOTIDE SEQUENCE</scope>
    <source>
        <strain evidence="2">1001217st1_A9_1001217B_191108</strain>
    </source>
</reference>
<feature type="transmembrane region" description="Helical" evidence="1">
    <location>
        <begin position="20"/>
        <end position="38"/>
    </location>
</feature>
<feature type="transmembrane region" description="Helical" evidence="1">
    <location>
        <begin position="45"/>
        <end position="66"/>
    </location>
</feature>
<evidence type="ECO:0000313" key="3">
    <source>
        <dbReference type="Proteomes" id="UP001211731"/>
    </source>
</evidence>
<evidence type="ECO:0008006" key="4">
    <source>
        <dbReference type="Google" id="ProtNLM"/>
    </source>
</evidence>
<feature type="transmembrane region" description="Helical" evidence="1">
    <location>
        <begin position="135"/>
        <end position="153"/>
    </location>
</feature>
<protein>
    <recommendedName>
        <fullName evidence="4">Acyltransferase 3 domain-containing protein</fullName>
    </recommendedName>
</protein>
<gene>
    <name evidence="2" type="ORF">PNU63_10225</name>
</gene>
<organism evidence="2 3">
    <name type="scientific">Mediterraneibacter gnavus</name>
    <name type="common">Ruminococcus gnavus</name>
    <dbReference type="NCBI Taxonomy" id="33038"/>
    <lineage>
        <taxon>Bacteria</taxon>
        <taxon>Bacillati</taxon>
        <taxon>Bacillota</taxon>
        <taxon>Clostridia</taxon>
        <taxon>Lachnospirales</taxon>
        <taxon>Lachnospiraceae</taxon>
        <taxon>Mediterraneibacter</taxon>
    </lineage>
</organism>
<keyword evidence="1" id="KW-0812">Transmembrane</keyword>
<name>A0AB35IZ20_MEDGN</name>
<dbReference type="RefSeq" id="WP_272107184.1">
    <property type="nucleotide sequence ID" value="NZ_BAABXJ010000001.1"/>
</dbReference>
<feature type="transmembrane region" description="Helical" evidence="1">
    <location>
        <begin position="165"/>
        <end position="183"/>
    </location>
</feature>
<feature type="transmembrane region" description="Helical" evidence="1">
    <location>
        <begin position="72"/>
        <end position="95"/>
    </location>
</feature>
<evidence type="ECO:0000256" key="1">
    <source>
        <dbReference type="SAM" id="Phobius"/>
    </source>
</evidence>
<keyword evidence="1" id="KW-1133">Transmembrane helix</keyword>
<feature type="transmembrane region" description="Helical" evidence="1">
    <location>
        <begin position="107"/>
        <end position="129"/>
    </location>
</feature>
<accession>A0AB35IZ20</accession>
<proteinExistence type="predicted"/>
<dbReference type="AlphaFoldDB" id="A0AB35IZ20"/>
<evidence type="ECO:0000313" key="2">
    <source>
        <dbReference type="EMBL" id="MDB8739136.1"/>
    </source>
</evidence>